<dbReference type="SUPFAM" id="SSF54593">
    <property type="entry name" value="Glyoxalase/Bleomycin resistance protein/Dihydroxybiphenyl dioxygenase"/>
    <property type="match status" value="2"/>
</dbReference>
<dbReference type="AlphaFoldDB" id="A0A8J2VRN8"/>
<dbReference type="EMBL" id="BMCP01000002">
    <property type="protein sequence ID" value="GGE38858.1"/>
    <property type="molecule type" value="Genomic_DNA"/>
</dbReference>
<dbReference type="RefSeq" id="WP_188409171.1">
    <property type="nucleotide sequence ID" value="NZ_BMCP01000002.1"/>
</dbReference>
<accession>A0A8J2VRN8</accession>
<comment type="caution">
    <text evidence="2">The sequence shown here is derived from an EMBL/GenBank/DDBJ whole genome shotgun (WGS) entry which is preliminary data.</text>
</comment>
<dbReference type="CDD" id="cd07247">
    <property type="entry name" value="SgaA_N_like"/>
    <property type="match status" value="2"/>
</dbReference>
<dbReference type="InterPro" id="IPR029068">
    <property type="entry name" value="Glyas_Bleomycin-R_OHBP_Dase"/>
</dbReference>
<protein>
    <submittedName>
        <fullName evidence="2">Glyoxalase</fullName>
    </submittedName>
</protein>
<gene>
    <name evidence="2" type="ORF">GCM10007276_15230</name>
</gene>
<sequence>MPANSFVWYELITSDAEAAKAFYGKVVGWDMRDAGVPGMSYNILSAGGIEMGGLMGMPPEQCEAWDRPGWLGYIEVEDVDKAAEKVTAAGGAILRAPDDIPNIGRFAVAADNQGAGFILFCPKQGIANTSTAPQRAPGHVSWHSLFAGDEKGAFDFYSGLFGWTETDQMDCGPMGIYRIFATGGEEPAGGMMTKPPAVPAPFWLFYINVDDIDAAKARIEEAGGTVVMGPDPVPGGCFILHGVDPQGADFAVVGPRG</sequence>
<reference evidence="2" key="2">
    <citation type="submission" date="2020-09" db="EMBL/GenBank/DDBJ databases">
        <authorList>
            <person name="Sun Q."/>
            <person name="Sedlacek I."/>
        </authorList>
    </citation>
    <scope>NUCLEOTIDE SEQUENCE</scope>
    <source>
        <strain evidence="2">CCM 7684</strain>
    </source>
</reference>
<dbReference type="InterPro" id="IPR004360">
    <property type="entry name" value="Glyas_Fos-R_dOase_dom"/>
</dbReference>
<evidence type="ECO:0000313" key="3">
    <source>
        <dbReference type="Proteomes" id="UP000602745"/>
    </source>
</evidence>
<dbReference type="InterPro" id="IPR037523">
    <property type="entry name" value="VOC_core"/>
</dbReference>
<dbReference type="InterPro" id="IPR052164">
    <property type="entry name" value="Anthracycline_SecMetBiosynth"/>
</dbReference>
<dbReference type="Proteomes" id="UP000602745">
    <property type="component" value="Unassembled WGS sequence"/>
</dbReference>
<name>A0A8J2VRN8_9RHOB</name>
<organism evidence="2 3">
    <name type="scientific">Agaricicola taiwanensis</name>
    <dbReference type="NCBI Taxonomy" id="591372"/>
    <lineage>
        <taxon>Bacteria</taxon>
        <taxon>Pseudomonadati</taxon>
        <taxon>Pseudomonadota</taxon>
        <taxon>Alphaproteobacteria</taxon>
        <taxon>Rhodobacterales</taxon>
        <taxon>Paracoccaceae</taxon>
        <taxon>Agaricicola</taxon>
    </lineage>
</organism>
<dbReference type="PROSITE" id="PS51819">
    <property type="entry name" value="VOC"/>
    <property type="match status" value="2"/>
</dbReference>
<feature type="domain" description="VOC" evidence="1">
    <location>
        <begin position="136"/>
        <end position="255"/>
    </location>
</feature>
<dbReference type="Gene3D" id="3.10.180.10">
    <property type="entry name" value="2,3-Dihydroxybiphenyl 1,2-Dioxygenase, domain 1"/>
    <property type="match status" value="2"/>
</dbReference>
<dbReference type="PANTHER" id="PTHR33993">
    <property type="entry name" value="GLYOXALASE-RELATED"/>
    <property type="match status" value="1"/>
</dbReference>
<evidence type="ECO:0000259" key="1">
    <source>
        <dbReference type="PROSITE" id="PS51819"/>
    </source>
</evidence>
<feature type="domain" description="VOC" evidence="1">
    <location>
        <begin position="5"/>
        <end position="122"/>
    </location>
</feature>
<evidence type="ECO:0000313" key="2">
    <source>
        <dbReference type="EMBL" id="GGE38858.1"/>
    </source>
</evidence>
<proteinExistence type="predicted"/>
<reference evidence="2" key="1">
    <citation type="journal article" date="2014" name="Int. J. Syst. Evol. Microbiol.">
        <title>Complete genome sequence of Corynebacterium casei LMG S-19264T (=DSM 44701T), isolated from a smear-ripened cheese.</title>
        <authorList>
            <consortium name="US DOE Joint Genome Institute (JGI-PGF)"/>
            <person name="Walter F."/>
            <person name="Albersmeier A."/>
            <person name="Kalinowski J."/>
            <person name="Ruckert C."/>
        </authorList>
    </citation>
    <scope>NUCLEOTIDE SEQUENCE</scope>
    <source>
        <strain evidence="2">CCM 7684</strain>
    </source>
</reference>
<dbReference type="PANTHER" id="PTHR33993:SF14">
    <property type="entry name" value="GB|AAF24581.1"/>
    <property type="match status" value="1"/>
</dbReference>
<keyword evidence="3" id="KW-1185">Reference proteome</keyword>
<dbReference type="Pfam" id="PF00903">
    <property type="entry name" value="Glyoxalase"/>
    <property type="match status" value="2"/>
</dbReference>